<sequence>MAIGKSLRLSGVKQIADINGTDAAVTTTTVMTPTTSNVSSPVTDVLQQNFTTTAPNLQAVQPVDEPGSSIPFWFCTVLFFVAVALIAKIVISSKRNRGQGGSFLDRFGISTSRSSGQTGRLGLGGGPALGISLNGNSGLNIGSGSASYRPMPNDSPYAPPVQESRLDWERQFFDDDDEEHLASNMEQEPRTGSRLQLNIS</sequence>
<dbReference type="AlphaFoldDB" id="A0AAD4NK37"/>
<keyword evidence="2" id="KW-1133">Transmembrane helix</keyword>
<keyword evidence="4" id="KW-1185">Reference proteome</keyword>
<dbReference type="EMBL" id="JAKKPZ010000001">
    <property type="protein sequence ID" value="KAI1728034.1"/>
    <property type="molecule type" value="Genomic_DNA"/>
</dbReference>
<accession>A0AAD4NK37</accession>
<reference evidence="3" key="1">
    <citation type="submission" date="2022-01" db="EMBL/GenBank/DDBJ databases">
        <title>Genome Sequence Resource for Two Populations of Ditylenchus destructor, the Migratory Endoparasitic Phytonematode.</title>
        <authorList>
            <person name="Zhang H."/>
            <person name="Lin R."/>
            <person name="Xie B."/>
        </authorList>
    </citation>
    <scope>NUCLEOTIDE SEQUENCE</scope>
    <source>
        <strain evidence="3">BazhouSP</strain>
    </source>
</reference>
<feature type="transmembrane region" description="Helical" evidence="2">
    <location>
        <begin position="70"/>
        <end position="91"/>
    </location>
</feature>
<keyword evidence="2" id="KW-0472">Membrane</keyword>
<protein>
    <submittedName>
        <fullName evidence="3">Uncharacterized protein</fullName>
    </submittedName>
</protein>
<gene>
    <name evidence="3" type="ORF">DdX_00184</name>
</gene>
<evidence type="ECO:0000256" key="1">
    <source>
        <dbReference type="SAM" id="MobiDB-lite"/>
    </source>
</evidence>
<evidence type="ECO:0000256" key="2">
    <source>
        <dbReference type="SAM" id="Phobius"/>
    </source>
</evidence>
<keyword evidence="2" id="KW-0812">Transmembrane</keyword>
<proteinExistence type="predicted"/>
<evidence type="ECO:0000313" key="4">
    <source>
        <dbReference type="Proteomes" id="UP001201812"/>
    </source>
</evidence>
<feature type="region of interest" description="Disordered" evidence="1">
    <location>
        <begin position="176"/>
        <end position="200"/>
    </location>
</feature>
<organism evidence="3 4">
    <name type="scientific">Ditylenchus destructor</name>
    <dbReference type="NCBI Taxonomy" id="166010"/>
    <lineage>
        <taxon>Eukaryota</taxon>
        <taxon>Metazoa</taxon>
        <taxon>Ecdysozoa</taxon>
        <taxon>Nematoda</taxon>
        <taxon>Chromadorea</taxon>
        <taxon>Rhabditida</taxon>
        <taxon>Tylenchina</taxon>
        <taxon>Tylenchomorpha</taxon>
        <taxon>Sphaerularioidea</taxon>
        <taxon>Anguinidae</taxon>
        <taxon>Anguininae</taxon>
        <taxon>Ditylenchus</taxon>
    </lineage>
</organism>
<name>A0AAD4NK37_9BILA</name>
<evidence type="ECO:0000313" key="3">
    <source>
        <dbReference type="EMBL" id="KAI1728034.1"/>
    </source>
</evidence>
<comment type="caution">
    <text evidence="3">The sequence shown here is derived from an EMBL/GenBank/DDBJ whole genome shotgun (WGS) entry which is preliminary data.</text>
</comment>
<dbReference type="Proteomes" id="UP001201812">
    <property type="component" value="Unassembled WGS sequence"/>
</dbReference>